<feature type="transmembrane region" description="Helical" evidence="1">
    <location>
        <begin position="7"/>
        <end position="24"/>
    </location>
</feature>
<keyword evidence="1" id="KW-1133">Transmembrane helix</keyword>
<sequence>MSEDVTHIRFSILGGAFTSFWMHVNSEDLIKTAVMATFGTVVSYVVSLLIKFIRKRIKRLQVRD</sequence>
<evidence type="ECO:0008006" key="4">
    <source>
        <dbReference type="Google" id="ProtNLM"/>
    </source>
</evidence>
<feature type="transmembrane region" description="Helical" evidence="1">
    <location>
        <begin position="30"/>
        <end position="53"/>
    </location>
</feature>
<organism evidence="2 3">
    <name type="scientific">Gelidibacter gilvus</name>
    <dbReference type="NCBI Taxonomy" id="59602"/>
    <lineage>
        <taxon>Bacteria</taxon>
        <taxon>Pseudomonadati</taxon>
        <taxon>Bacteroidota</taxon>
        <taxon>Flavobacteriia</taxon>
        <taxon>Flavobacteriales</taxon>
        <taxon>Flavobacteriaceae</taxon>
        <taxon>Gelidibacter</taxon>
    </lineage>
</organism>
<dbReference type="RefSeq" id="WP_129016567.1">
    <property type="nucleotide sequence ID" value="NZ_SDDZ01000003.1"/>
</dbReference>
<keyword evidence="1" id="KW-0472">Membrane</keyword>
<dbReference type="AlphaFoldDB" id="A0A4Q0XGL3"/>
<comment type="caution">
    <text evidence="2">The sequence shown here is derived from an EMBL/GenBank/DDBJ whole genome shotgun (WGS) entry which is preliminary data.</text>
</comment>
<proteinExistence type="predicted"/>
<keyword evidence="1" id="KW-0812">Transmembrane</keyword>
<accession>A0A4Q0XGL3</accession>
<dbReference type="Proteomes" id="UP000289792">
    <property type="component" value="Unassembled WGS sequence"/>
</dbReference>
<dbReference type="EMBL" id="SDDZ01000003">
    <property type="protein sequence ID" value="RXJ50448.1"/>
    <property type="molecule type" value="Genomic_DNA"/>
</dbReference>
<dbReference type="OrthoDB" id="1452636at2"/>
<name>A0A4Q0XGL3_9FLAO</name>
<reference evidence="2 3" key="1">
    <citation type="submission" date="2019-01" db="EMBL/GenBank/DDBJ databases">
        <title>Genome sequence of the Antarctic species Gelidibacter gilvus ACAM 158(T).</title>
        <authorList>
            <person name="Bowman J.P."/>
        </authorList>
    </citation>
    <scope>NUCLEOTIDE SEQUENCE [LARGE SCALE GENOMIC DNA]</scope>
    <source>
        <strain evidence="2 3">IC158</strain>
    </source>
</reference>
<evidence type="ECO:0000313" key="2">
    <source>
        <dbReference type="EMBL" id="RXJ50448.1"/>
    </source>
</evidence>
<evidence type="ECO:0000313" key="3">
    <source>
        <dbReference type="Proteomes" id="UP000289792"/>
    </source>
</evidence>
<protein>
    <recommendedName>
        <fullName evidence="4">Holin</fullName>
    </recommendedName>
</protein>
<keyword evidence="3" id="KW-1185">Reference proteome</keyword>
<evidence type="ECO:0000256" key="1">
    <source>
        <dbReference type="SAM" id="Phobius"/>
    </source>
</evidence>
<gene>
    <name evidence="2" type="ORF">ESZ48_06675</name>
</gene>